<evidence type="ECO:0000313" key="3">
    <source>
        <dbReference type="EMBL" id="KIX85312.1"/>
    </source>
</evidence>
<dbReference type="PANTHER" id="PTHR11178">
    <property type="entry name" value="IRON-SULFUR CLUSTER SCAFFOLD PROTEIN NFU-RELATED"/>
    <property type="match status" value="1"/>
</dbReference>
<sequence length="81" mass="8943">MNNGPELVERMQKVLDTLRPLIQADGGDMTVVNVENNVVYVKLHGACVGCPMSTYTLKLGVEEALREHFPFIQEVVALEGD</sequence>
<dbReference type="InterPro" id="IPR001075">
    <property type="entry name" value="NIF_FeS_clus_asmbl_NifU_C"/>
</dbReference>
<feature type="domain" description="NIF system FeS cluster assembly NifU C-terminal" evidence="2">
    <location>
        <begin position="12"/>
        <end position="76"/>
    </location>
</feature>
<dbReference type="SUPFAM" id="SSF117916">
    <property type="entry name" value="Fe-S cluster assembly (FSCA) domain-like"/>
    <property type="match status" value="1"/>
</dbReference>
<dbReference type="GO" id="GO:0005506">
    <property type="term" value="F:iron ion binding"/>
    <property type="evidence" value="ECO:0007669"/>
    <property type="project" value="InterPro"/>
</dbReference>
<reference evidence="3 4" key="1">
    <citation type="journal article" date="2013" name="Proc. Natl. Acad. Sci. U.S.A.">
        <title>Candidate phylum TM6 genome recovered from a hospital sink biofilm provides genomic insights into this uncultivated phylum.</title>
        <authorList>
            <person name="McLean J.S."/>
            <person name="Lombardo M.J."/>
            <person name="Badger J.H."/>
            <person name="Edlund A."/>
            <person name="Novotny M."/>
            <person name="Yee-Greenbaum J."/>
            <person name="Vyahhi N."/>
            <person name="Hall A.P."/>
            <person name="Yang Y."/>
            <person name="Dupont C.L."/>
            <person name="Ziegler M.G."/>
            <person name="Chitsaz H."/>
            <person name="Allen A.E."/>
            <person name="Yooseph S."/>
            <person name="Tesler G."/>
            <person name="Pevzner P.A."/>
            <person name="Friedman R.M."/>
            <person name="Nealson K.H."/>
            <person name="Venter J.C."/>
            <person name="Lasken R.S."/>
        </authorList>
    </citation>
    <scope>NUCLEOTIDE SEQUENCE [LARGE SCALE GENOMIC DNA]</scope>
    <source>
        <strain evidence="3 4">TM6SC1</strain>
    </source>
</reference>
<organism evidence="3 4">
    <name type="scientific">candidate division TM6 bacterium JCVI TM6SC1</name>
    <dbReference type="NCBI Taxonomy" id="1306947"/>
    <lineage>
        <taxon>Bacteria</taxon>
        <taxon>Candidatus Babelota</taxon>
        <taxon>Vermiphilus</taxon>
    </lineage>
</organism>
<proteinExistence type="inferred from homology"/>
<gene>
    <name evidence="3" type="ORF">J120_03340</name>
</gene>
<dbReference type="Proteomes" id="UP000032214">
    <property type="component" value="Unassembled WGS sequence"/>
</dbReference>
<protein>
    <recommendedName>
        <fullName evidence="2">NIF system FeS cluster assembly NifU C-terminal domain-containing protein</fullName>
    </recommendedName>
</protein>
<dbReference type="AlphaFoldDB" id="A0A0D2K514"/>
<dbReference type="STRING" id="1306947.J120_03340"/>
<dbReference type="InterPro" id="IPR034904">
    <property type="entry name" value="FSCA_dom_sf"/>
</dbReference>
<evidence type="ECO:0000256" key="1">
    <source>
        <dbReference type="ARBA" id="ARBA00006420"/>
    </source>
</evidence>
<comment type="caution">
    <text evidence="3">The sequence shown here is derived from an EMBL/GenBank/DDBJ whole genome shotgun (WGS) entry which is preliminary data.</text>
</comment>
<name>A0A0D2K514_9BACT</name>
<dbReference type="GO" id="GO:0016226">
    <property type="term" value="P:iron-sulfur cluster assembly"/>
    <property type="evidence" value="ECO:0007669"/>
    <property type="project" value="InterPro"/>
</dbReference>
<dbReference type="PANTHER" id="PTHR11178:SF1">
    <property type="entry name" value="NFU1 IRON-SULFUR CLUSTER SCAFFOLD HOMOLOG, MITOCHONDRIAL"/>
    <property type="match status" value="1"/>
</dbReference>
<dbReference type="GO" id="GO:0051536">
    <property type="term" value="F:iron-sulfur cluster binding"/>
    <property type="evidence" value="ECO:0007669"/>
    <property type="project" value="InterPro"/>
</dbReference>
<dbReference type="Pfam" id="PF01106">
    <property type="entry name" value="NifU"/>
    <property type="match status" value="1"/>
</dbReference>
<dbReference type="Gene3D" id="3.30.300.130">
    <property type="entry name" value="Fe-S cluster assembly (FSCA)"/>
    <property type="match status" value="1"/>
</dbReference>
<dbReference type="eggNOG" id="COG0694">
    <property type="taxonomic scope" value="Bacteria"/>
</dbReference>
<comment type="similarity">
    <text evidence="1">Belongs to the NifU family.</text>
</comment>
<evidence type="ECO:0000259" key="2">
    <source>
        <dbReference type="Pfam" id="PF01106"/>
    </source>
</evidence>
<evidence type="ECO:0000313" key="4">
    <source>
        <dbReference type="Proteomes" id="UP000032214"/>
    </source>
</evidence>
<accession>A0A0D2K514</accession>
<dbReference type="EMBL" id="ARQD01000002">
    <property type="protein sequence ID" value="KIX85312.1"/>
    <property type="molecule type" value="Genomic_DNA"/>
</dbReference>
<keyword evidence="4" id="KW-1185">Reference proteome</keyword>